<comment type="caution">
    <text evidence="1">The sequence shown here is derived from an EMBL/GenBank/DDBJ whole genome shotgun (WGS) entry which is preliminary data.</text>
</comment>
<dbReference type="AlphaFoldDB" id="A0A3E2NU05"/>
<reference evidence="1 2" key="1">
    <citation type="submission" date="2018-08" db="EMBL/GenBank/DDBJ databases">
        <title>Mucilaginibacter terrae sp. nov., isolated from manganese diggings.</title>
        <authorList>
            <person name="Huang Y."/>
            <person name="Zhou Z."/>
        </authorList>
    </citation>
    <scope>NUCLEOTIDE SEQUENCE [LARGE SCALE GENOMIC DNA]</scope>
    <source>
        <strain evidence="1 2">ZH6</strain>
    </source>
</reference>
<evidence type="ECO:0000313" key="1">
    <source>
        <dbReference type="EMBL" id="RFZ84493.1"/>
    </source>
</evidence>
<keyword evidence="2" id="KW-1185">Reference proteome</keyword>
<accession>A0A3E2NU05</accession>
<dbReference type="Proteomes" id="UP000260823">
    <property type="component" value="Unassembled WGS sequence"/>
</dbReference>
<sequence>MVNESYSVTYLTDKSPTEVFTLLVNVSGWWSGIYGETIEGSSEKVGDEFSLRLATGYTIPGKSW</sequence>
<evidence type="ECO:0000313" key="2">
    <source>
        <dbReference type="Proteomes" id="UP000260823"/>
    </source>
</evidence>
<dbReference type="EMBL" id="QWDE01000001">
    <property type="protein sequence ID" value="RFZ84493.1"/>
    <property type="molecule type" value="Genomic_DNA"/>
</dbReference>
<gene>
    <name evidence="1" type="ORF">DYU05_02425</name>
</gene>
<protein>
    <recommendedName>
        <fullName evidence="3">SRPBCC domain-containing protein</fullName>
    </recommendedName>
</protein>
<proteinExistence type="predicted"/>
<organism evidence="1 2">
    <name type="scientific">Mucilaginibacter terrenus</name>
    <dbReference type="NCBI Taxonomy" id="2482727"/>
    <lineage>
        <taxon>Bacteria</taxon>
        <taxon>Pseudomonadati</taxon>
        <taxon>Bacteroidota</taxon>
        <taxon>Sphingobacteriia</taxon>
        <taxon>Sphingobacteriales</taxon>
        <taxon>Sphingobacteriaceae</taxon>
        <taxon>Mucilaginibacter</taxon>
    </lineage>
</organism>
<evidence type="ECO:0008006" key="3">
    <source>
        <dbReference type="Google" id="ProtNLM"/>
    </source>
</evidence>
<name>A0A3E2NU05_9SPHI</name>